<evidence type="ECO:0000256" key="1">
    <source>
        <dbReference type="SAM" id="Phobius"/>
    </source>
</evidence>
<proteinExistence type="predicted"/>
<protein>
    <submittedName>
        <fullName evidence="3">DUF4405 domain-containing protein</fullName>
    </submittedName>
</protein>
<organism evidence="3 4">
    <name type="scientific">Gordonibacter pamelaeae</name>
    <dbReference type="NCBI Taxonomy" id="471189"/>
    <lineage>
        <taxon>Bacteria</taxon>
        <taxon>Bacillati</taxon>
        <taxon>Actinomycetota</taxon>
        <taxon>Coriobacteriia</taxon>
        <taxon>Eggerthellales</taxon>
        <taxon>Eggerthellaceae</taxon>
        <taxon>Gordonibacter</taxon>
    </lineage>
</organism>
<reference evidence="3 4" key="1">
    <citation type="journal article" date="2018" name="Elife">
        <title>Discovery and characterization of a prevalent human gut bacterial enzyme sufficient for the inactivation of a family of plant toxins.</title>
        <authorList>
            <person name="Koppel N."/>
            <person name="Bisanz J.E."/>
            <person name="Pandelia M.E."/>
            <person name="Turnbaugh P.J."/>
            <person name="Balskus E.P."/>
        </authorList>
    </citation>
    <scope>NUCLEOTIDE SEQUENCE [LARGE SCALE GENOMIC DNA]</scope>
    <source>
        <strain evidence="3 4">3C</strain>
    </source>
</reference>
<sequence length="150" mass="16192">MDAKKNLVIDILALGAYAVVANPVFTGIAVHEWAGLGLVVVFLVHAAAHVDWAVDAVRTAYRDPSWVRRGNLVLDALIVVGFMVATVSGLMVSGTVLQVLGLYAPGYFFWDPLHAIAAKLLLALLVVHVAVHARWIVRMARKGKGDDELD</sequence>
<dbReference type="AlphaFoldDB" id="A0A369LXZ1"/>
<dbReference type="EMBL" id="PPTS01000006">
    <property type="protein sequence ID" value="RDB64260.1"/>
    <property type="molecule type" value="Genomic_DNA"/>
</dbReference>
<dbReference type="InterPro" id="IPR025517">
    <property type="entry name" value="DUF4405"/>
</dbReference>
<evidence type="ECO:0000259" key="2">
    <source>
        <dbReference type="Pfam" id="PF14358"/>
    </source>
</evidence>
<feature type="domain" description="Flavinylation-associated cytochrome" evidence="2">
    <location>
        <begin position="73"/>
        <end position="132"/>
    </location>
</feature>
<comment type="caution">
    <text evidence="3">The sequence shown here is derived from an EMBL/GenBank/DDBJ whole genome shotgun (WGS) entry which is preliminary data.</text>
</comment>
<keyword evidence="1" id="KW-1133">Transmembrane helix</keyword>
<feature type="transmembrane region" description="Helical" evidence="1">
    <location>
        <begin position="7"/>
        <end position="28"/>
    </location>
</feature>
<feature type="transmembrane region" description="Helical" evidence="1">
    <location>
        <begin position="116"/>
        <end position="137"/>
    </location>
</feature>
<dbReference type="Pfam" id="PF14358">
    <property type="entry name" value="DUF4405"/>
    <property type="match status" value="1"/>
</dbReference>
<keyword evidence="1" id="KW-0812">Transmembrane</keyword>
<feature type="transmembrane region" description="Helical" evidence="1">
    <location>
        <begin position="34"/>
        <end position="54"/>
    </location>
</feature>
<gene>
    <name evidence="3" type="ORF">C1877_10035</name>
</gene>
<dbReference type="OrthoDB" id="3174322at2"/>
<accession>A0A369LXZ1</accession>
<keyword evidence="4" id="KW-1185">Reference proteome</keyword>
<dbReference type="Proteomes" id="UP000254000">
    <property type="component" value="Unassembled WGS sequence"/>
</dbReference>
<feature type="transmembrane region" description="Helical" evidence="1">
    <location>
        <begin position="74"/>
        <end position="104"/>
    </location>
</feature>
<name>A0A369LXZ1_9ACTN</name>
<evidence type="ECO:0000313" key="4">
    <source>
        <dbReference type="Proteomes" id="UP000254000"/>
    </source>
</evidence>
<keyword evidence="1" id="KW-0472">Membrane</keyword>
<evidence type="ECO:0000313" key="3">
    <source>
        <dbReference type="EMBL" id="RDB64260.1"/>
    </source>
</evidence>